<dbReference type="InterPro" id="IPR052728">
    <property type="entry name" value="O2_lipid_transport_reg"/>
</dbReference>
<reference evidence="2 3" key="1">
    <citation type="journal article" date="2017" name="Gigascience">
        <title>Draft genome of the honey bee ectoparasitic mite, Tropilaelaps mercedesae, is shaped by the parasitic life history.</title>
        <authorList>
            <person name="Dong X."/>
            <person name="Armstrong S.D."/>
            <person name="Xia D."/>
            <person name="Makepeace B.L."/>
            <person name="Darby A.C."/>
            <person name="Kadowaki T."/>
        </authorList>
    </citation>
    <scope>NUCLEOTIDE SEQUENCE [LARGE SCALE GENOMIC DNA]</scope>
    <source>
        <strain evidence="2">Wuxi-XJTLU</strain>
    </source>
</reference>
<dbReference type="Proteomes" id="UP000192247">
    <property type="component" value="Unassembled WGS sequence"/>
</dbReference>
<proteinExistence type="predicted"/>
<accession>A0A1V9Y1Y6</accession>
<dbReference type="OrthoDB" id="118951at2759"/>
<keyword evidence="3" id="KW-1185">Reference proteome</keyword>
<feature type="domain" description="Nose resistant-to-fluoxetine protein N-terminal" evidence="1">
    <location>
        <begin position="2"/>
        <end position="136"/>
    </location>
</feature>
<dbReference type="EMBL" id="MNPL01000740">
    <property type="protein sequence ID" value="OQR79754.1"/>
    <property type="molecule type" value="Genomic_DNA"/>
</dbReference>
<name>A0A1V9Y1Y6_9ACAR</name>
<sequence>ADASGKPPAGLVEGTLSFLGSYDECLSTVAWRNFGGTGSSRNRRDADSDPLVEDSSEWLEAGDPELAFVGSYCTLQVAPNFDFIELFHNLSHAVDRLGAYLGSEKIAKKTLRIPGSHVGYRIGICVPSACTKDDIDKGRYKISRKESVVPCHAASQLNLRPASRCRLVTKQTLTKTREEPVLQLLQHLLRDVDFQGTVTRCETRKEVPVSNLQMAIMGVALILLALVVLGTLMEACCSAENVPQNPKEAALNGTEIDSALVRLVRCFSLQGNCSELLGLNNVRSSNLAVLDGVRSISMLWVIFGHTYFFVENVQPFRM</sequence>
<comment type="caution">
    <text evidence="2">The sequence shown here is derived from an EMBL/GenBank/DDBJ whole genome shotgun (WGS) entry which is preliminary data.</text>
</comment>
<evidence type="ECO:0000313" key="3">
    <source>
        <dbReference type="Proteomes" id="UP000192247"/>
    </source>
</evidence>
<dbReference type="PANTHER" id="PTHR11161">
    <property type="entry name" value="O-ACYLTRANSFERASE"/>
    <property type="match status" value="1"/>
</dbReference>
<dbReference type="InParanoid" id="A0A1V9Y1Y6"/>
<feature type="non-terminal residue" evidence="2">
    <location>
        <position position="1"/>
    </location>
</feature>
<dbReference type="AlphaFoldDB" id="A0A1V9Y1Y6"/>
<organism evidence="2 3">
    <name type="scientific">Tropilaelaps mercedesae</name>
    <dbReference type="NCBI Taxonomy" id="418985"/>
    <lineage>
        <taxon>Eukaryota</taxon>
        <taxon>Metazoa</taxon>
        <taxon>Ecdysozoa</taxon>
        <taxon>Arthropoda</taxon>
        <taxon>Chelicerata</taxon>
        <taxon>Arachnida</taxon>
        <taxon>Acari</taxon>
        <taxon>Parasitiformes</taxon>
        <taxon>Mesostigmata</taxon>
        <taxon>Gamasina</taxon>
        <taxon>Dermanyssoidea</taxon>
        <taxon>Laelapidae</taxon>
        <taxon>Tropilaelaps</taxon>
    </lineage>
</organism>
<evidence type="ECO:0000259" key="1">
    <source>
        <dbReference type="Pfam" id="PF20146"/>
    </source>
</evidence>
<evidence type="ECO:0000313" key="2">
    <source>
        <dbReference type="EMBL" id="OQR79754.1"/>
    </source>
</evidence>
<protein>
    <submittedName>
        <fullName evidence="2">Nose resistant to fluoxetine protein 6-like</fullName>
    </submittedName>
</protein>
<dbReference type="PANTHER" id="PTHR11161:SF12">
    <property type="entry name" value="ACYLTRANSFERASE 3 DOMAIN-CONTAINING PROTEIN-RELATED"/>
    <property type="match status" value="1"/>
</dbReference>
<dbReference type="Pfam" id="PF20146">
    <property type="entry name" value="NRF"/>
    <property type="match status" value="1"/>
</dbReference>
<gene>
    <name evidence="2" type="ORF">BIW11_02508</name>
</gene>
<dbReference type="InterPro" id="IPR006621">
    <property type="entry name" value="Nose-resist-to-fluoxetine_N"/>
</dbReference>